<comment type="caution">
    <text evidence="2">The sequence shown here is derived from an EMBL/GenBank/DDBJ whole genome shotgun (WGS) entry which is preliminary data.</text>
</comment>
<dbReference type="EMBL" id="VJMJ01000090">
    <property type="protein sequence ID" value="KAF0736014.1"/>
    <property type="molecule type" value="Genomic_DNA"/>
</dbReference>
<keyword evidence="3" id="KW-1185">Reference proteome</keyword>
<dbReference type="Proteomes" id="UP000481153">
    <property type="component" value="Unassembled WGS sequence"/>
</dbReference>
<organism evidence="2 3">
    <name type="scientific">Aphanomyces euteiches</name>
    <dbReference type="NCBI Taxonomy" id="100861"/>
    <lineage>
        <taxon>Eukaryota</taxon>
        <taxon>Sar</taxon>
        <taxon>Stramenopiles</taxon>
        <taxon>Oomycota</taxon>
        <taxon>Saprolegniomycetes</taxon>
        <taxon>Saprolegniales</taxon>
        <taxon>Verrucalvaceae</taxon>
        <taxon>Aphanomyces</taxon>
    </lineage>
</organism>
<gene>
    <name evidence="2" type="ORF">Ae201684_007603</name>
</gene>
<evidence type="ECO:0000313" key="3">
    <source>
        <dbReference type="Proteomes" id="UP000481153"/>
    </source>
</evidence>
<protein>
    <recommendedName>
        <fullName evidence="4">START domain-containing protein</fullName>
    </recommendedName>
</protein>
<evidence type="ECO:0000313" key="2">
    <source>
        <dbReference type="EMBL" id="KAF0736014.1"/>
    </source>
</evidence>
<accession>A0A6G0X7T9</accession>
<name>A0A6G0X7T9_9STRA</name>
<evidence type="ECO:0008006" key="4">
    <source>
        <dbReference type="Google" id="ProtNLM"/>
    </source>
</evidence>
<feature type="region of interest" description="Disordered" evidence="1">
    <location>
        <begin position="71"/>
        <end position="90"/>
    </location>
</feature>
<sequence>MSHPPSPTTELLSTVTAALNDGRQTEEDDEVWTTLYNPDLGLVSSSAFGNATTSELDDPDMWSSIYNLLNKTSDDHPRESNDATAPPNPKRVRVYTYKSEVQHLETEICELQAQLTQAKRAVEFKSDASTWEAAAKQQLVEKNKSIQENHQLLRAILERNDYIARLQRSIMKPPRWMALPDVIPEDCSRSIPSDPALRIAAIQRVADFQYSRMQTKFIQAGGFDLREDMCKGEPVMLSQQELGFLAVNHVNIPAPYHDVAHAVWSVLSGAHAMNPSEHEKESWEQVDARTVYNKYWICHNGVMCHSNSVRKLYEESNRMAIVFATTLEDETVHRHPSDAIDDMNTWWQFTPNVDNPSSSYMTIVAQSNISRLVEYNDLTADARDVVDILKRITAKIHSSPDINAPSYLKSFIDRRNRLRLPMQTAIQSAIRDFQARTKLD</sequence>
<evidence type="ECO:0000256" key="1">
    <source>
        <dbReference type="SAM" id="MobiDB-lite"/>
    </source>
</evidence>
<proteinExistence type="predicted"/>
<dbReference type="AlphaFoldDB" id="A0A6G0X7T9"/>
<feature type="compositionally biased region" description="Basic and acidic residues" evidence="1">
    <location>
        <begin position="72"/>
        <end position="81"/>
    </location>
</feature>
<reference evidence="2 3" key="1">
    <citation type="submission" date="2019-07" db="EMBL/GenBank/DDBJ databases">
        <title>Genomics analysis of Aphanomyces spp. identifies a new class of oomycete effector associated with host adaptation.</title>
        <authorList>
            <person name="Gaulin E."/>
        </authorList>
    </citation>
    <scope>NUCLEOTIDE SEQUENCE [LARGE SCALE GENOMIC DNA]</scope>
    <source>
        <strain evidence="2 3">ATCC 201684</strain>
    </source>
</reference>
<dbReference type="VEuPathDB" id="FungiDB:AeMF1_017186"/>